<keyword evidence="1" id="KW-0732">Signal</keyword>
<dbReference type="EMBL" id="CP104694">
    <property type="protein sequence ID" value="UXI70048.1"/>
    <property type="molecule type" value="Genomic_DNA"/>
</dbReference>
<accession>A0ABY6BKV7</accession>
<keyword evidence="3" id="KW-1185">Reference proteome</keyword>
<proteinExistence type="predicted"/>
<sequence>MKKHVMVLACLSLLAGNAFAQGTITSGAANYVIAAGHFDASPGVNFTGVGTNDQLFEAGWWFRVDGDSQEAFFPAPDTQNYNAAAATLNWANVGGRGFSAVKTHVVASPGSGAGETTSTMTVTNTGSSPVTLHLFHMADIDVNGTAGTDTAAVVDGNNRYLRINDATQGQCEYRAPGSVAFMVRPWVSGATDVPGLLSDTTITSFDNSGLPFTGDFTGGFQWTLTLAAGAQASVTAYVACNTAATPVSLMQYSVD</sequence>
<reference evidence="2" key="1">
    <citation type="submission" date="2022-09" db="EMBL/GenBank/DDBJ databases">
        <title>Tahibacter sp. nov., isolated from a fresh water.</title>
        <authorList>
            <person name="Baek J.H."/>
            <person name="Lee J.K."/>
            <person name="Kim J.M."/>
            <person name="Jeon C.O."/>
        </authorList>
    </citation>
    <scope>NUCLEOTIDE SEQUENCE</scope>
    <source>
        <strain evidence="2">W38</strain>
    </source>
</reference>
<dbReference type="Proteomes" id="UP001064632">
    <property type="component" value="Chromosome"/>
</dbReference>
<dbReference type="RefSeq" id="WP_261696999.1">
    <property type="nucleotide sequence ID" value="NZ_CP104694.1"/>
</dbReference>
<organism evidence="2 3">
    <name type="scientific">Tahibacter amnicola</name>
    <dbReference type="NCBI Taxonomy" id="2976241"/>
    <lineage>
        <taxon>Bacteria</taxon>
        <taxon>Pseudomonadati</taxon>
        <taxon>Pseudomonadota</taxon>
        <taxon>Gammaproteobacteria</taxon>
        <taxon>Lysobacterales</taxon>
        <taxon>Rhodanobacteraceae</taxon>
        <taxon>Tahibacter</taxon>
    </lineage>
</organism>
<evidence type="ECO:0000313" key="3">
    <source>
        <dbReference type="Proteomes" id="UP001064632"/>
    </source>
</evidence>
<protein>
    <submittedName>
        <fullName evidence="2">Uncharacterized protein</fullName>
    </submittedName>
</protein>
<gene>
    <name evidence="2" type="ORF">N4264_10605</name>
</gene>
<feature type="chain" id="PRO_5045661601" evidence="1">
    <location>
        <begin position="21"/>
        <end position="255"/>
    </location>
</feature>
<name>A0ABY6BKV7_9GAMM</name>
<evidence type="ECO:0000256" key="1">
    <source>
        <dbReference type="SAM" id="SignalP"/>
    </source>
</evidence>
<evidence type="ECO:0000313" key="2">
    <source>
        <dbReference type="EMBL" id="UXI70048.1"/>
    </source>
</evidence>
<feature type="signal peptide" evidence="1">
    <location>
        <begin position="1"/>
        <end position="20"/>
    </location>
</feature>